<dbReference type="CDD" id="cd07103">
    <property type="entry name" value="ALDH_F5_SSADH_GabD"/>
    <property type="match status" value="1"/>
</dbReference>
<dbReference type="InterPro" id="IPR016160">
    <property type="entry name" value="Ald_DH_CS_CYS"/>
</dbReference>
<evidence type="ECO:0000256" key="2">
    <source>
        <dbReference type="ARBA" id="ARBA00023002"/>
    </source>
</evidence>
<name>A0A249MXK1_SPHXE</name>
<sequence>MTDPALHLLRPEYLDQGGLKVTNPADGREVTTIRRYNRAELVEIVERADAARHEWGARTAKERSDVLRAWYDLMCEHAEALAMLMTLESGKPLDEARGEVKYGAAFIEWFSEEARRAYGEVIPTHASGKRIITLRQPVGTCAAITPWNFPLAMITRKAGPALAAGCSIVVKPAELTPLSALALENLAHQAGVPHDLFRVAPAVRSSEAGDVFCTHPLVRKISFTGSTQVGKLIMAQAAGQVKRLSLELGGNAPFIIFDDADIDRAVEGAMASRFRNAGQTCVCANRFLVQAGVHDAFVERLTARVEALRVGDGINNPSGMGPLISDKDAGRVADLVKQAEIQGASKAGTAPDVPEQGAFHPPVVLTGVTTDMAIAHEEIFGPVAPVIRFTHESEAMQIANDTPFGLAAYVYTADFARQWRFMEGLEYGMVGVNDGLISTEVAPFGGVKESGFGREGSSHGLSEYMNIKYCLIGGL</sequence>
<dbReference type="InterPro" id="IPR016162">
    <property type="entry name" value="Ald_DH_N"/>
</dbReference>
<reference evidence="6 7" key="1">
    <citation type="submission" date="2017-08" db="EMBL/GenBank/DDBJ databases">
        <title>Whole Genome Sequence of Sphingobium hydrophobicum C1: Insights into Adaption to the Electronic-waste Contaminated Sediment.</title>
        <authorList>
            <person name="Song D."/>
            <person name="Chen X."/>
            <person name="Xu M."/>
        </authorList>
    </citation>
    <scope>NUCLEOTIDE SEQUENCE [LARGE SCALE GENOMIC DNA]</scope>
    <source>
        <strain evidence="6 7">C1</strain>
    </source>
</reference>
<protein>
    <submittedName>
        <fullName evidence="6">NAD-dependent succinate-semialdehyde dehydrogenase</fullName>
        <ecNumber evidence="6">1.2.1.16</ecNumber>
    </submittedName>
</protein>
<dbReference type="InterPro" id="IPR029510">
    <property type="entry name" value="Ald_DH_CS_GLU"/>
</dbReference>
<keyword evidence="2 4" id="KW-0560">Oxidoreductase</keyword>
<dbReference type="Gene3D" id="3.40.309.10">
    <property type="entry name" value="Aldehyde Dehydrogenase, Chain A, domain 2"/>
    <property type="match status" value="1"/>
</dbReference>
<gene>
    <name evidence="6" type="primary">gabD</name>
    <name evidence="6" type="ORF">CJD35_14970</name>
</gene>
<dbReference type="GO" id="GO:0009450">
    <property type="term" value="P:gamma-aminobutyric acid catabolic process"/>
    <property type="evidence" value="ECO:0007669"/>
    <property type="project" value="TreeGrafter"/>
</dbReference>
<dbReference type="Gene3D" id="3.40.605.10">
    <property type="entry name" value="Aldehyde Dehydrogenase, Chain A, domain 1"/>
    <property type="match status" value="1"/>
</dbReference>
<dbReference type="PROSITE" id="PS00687">
    <property type="entry name" value="ALDEHYDE_DEHYDR_GLU"/>
    <property type="match status" value="1"/>
</dbReference>
<accession>A0A249MXK1</accession>
<evidence type="ECO:0000256" key="4">
    <source>
        <dbReference type="RuleBase" id="RU003345"/>
    </source>
</evidence>
<proteinExistence type="inferred from homology"/>
<evidence type="ECO:0000259" key="5">
    <source>
        <dbReference type="Pfam" id="PF00171"/>
    </source>
</evidence>
<dbReference type="EMBL" id="CP022746">
    <property type="protein sequence ID" value="ASY45849.1"/>
    <property type="molecule type" value="Genomic_DNA"/>
</dbReference>
<dbReference type="RefSeq" id="WP_017181276.1">
    <property type="nucleotide sequence ID" value="NZ_CP022746.1"/>
</dbReference>
<dbReference type="PROSITE" id="PS00070">
    <property type="entry name" value="ALDEHYDE_DEHYDR_CYS"/>
    <property type="match status" value="1"/>
</dbReference>
<dbReference type="FunFam" id="3.40.605.10:FF:000005">
    <property type="entry name" value="Succinate-semialdehyde dehydrogenase I"/>
    <property type="match status" value="1"/>
</dbReference>
<dbReference type="InterPro" id="IPR050740">
    <property type="entry name" value="Aldehyde_DH_Superfamily"/>
</dbReference>
<feature type="active site" evidence="3">
    <location>
        <position position="247"/>
    </location>
</feature>
<dbReference type="GO" id="GO:0004777">
    <property type="term" value="F:succinate-semialdehyde dehydrogenase (NAD+) activity"/>
    <property type="evidence" value="ECO:0007669"/>
    <property type="project" value="TreeGrafter"/>
</dbReference>
<dbReference type="AlphaFoldDB" id="A0A249MXK1"/>
<feature type="domain" description="Aldehyde dehydrogenase" evidence="5">
    <location>
        <begin position="19"/>
        <end position="469"/>
    </location>
</feature>
<dbReference type="Pfam" id="PF00171">
    <property type="entry name" value="Aldedh"/>
    <property type="match status" value="1"/>
</dbReference>
<evidence type="ECO:0000313" key="7">
    <source>
        <dbReference type="Proteomes" id="UP000217141"/>
    </source>
</evidence>
<dbReference type="PANTHER" id="PTHR43353">
    <property type="entry name" value="SUCCINATE-SEMIALDEHYDE DEHYDROGENASE, MITOCHONDRIAL"/>
    <property type="match status" value="1"/>
</dbReference>
<evidence type="ECO:0000256" key="3">
    <source>
        <dbReference type="PROSITE-ProRule" id="PRU10007"/>
    </source>
</evidence>
<dbReference type="EC" id="1.2.1.16" evidence="6"/>
<dbReference type="InterPro" id="IPR016163">
    <property type="entry name" value="Ald_DH_C"/>
</dbReference>
<dbReference type="SUPFAM" id="SSF53720">
    <property type="entry name" value="ALDH-like"/>
    <property type="match status" value="1"/>
</dbReference>
<evidence type="ECO:0000313" key="6">
    <source>
        <dbReference type="EMBL" id="ASY45849.1"/>
    </source>
</evidence>
<dbReference type="Proteomes" id="UP000217141">
    <property type="component" value="Chromosome II"/>
</dbReference>
<organism evidence="6 7">
    <name type="scientific">Sphingobium xenophagum</name>
    <dbReference type="NCBI Taxonomy" id="121428"/>
    <lineage>
        <taxon>Bacteria</taxon>
        <taxon>Pseudomonadati</taxon>
        <taxon>Pseudomonadota</taxon>
        <taxon>Alphaproteobacteria</taxon>
        <taxon>Sphingomonadales</taxon>
        <taxon>Sphingomonadaceae</taxon>
        <taxon>Sphingobium</taxon>
    </lineage>
</organism>
<dbReference type="GO" id="GO:0005829">
    <property type="term" value="C:cytosol"/>
    <property type="evidence" value="ECO:0007669"/>
    <property type="project" value="TreeGrafter"/>
</dbReference>
<dbReference type="KEGG" id="shyd:CJD35_14970"/>
<dbReference type="InterPro" id="IPR015590">
    <property type="entry name" value="Aldehyde_DH_dom"/>
</dbReference>
<evidence type="ECO:0000256" key="1">
    <source>
        <dbReference type="ARBA" id="ARBA00009986"/>
    </source>
</evidence>
<dbReference type="InterPro" id="IPR016161">
    <property type="entry name" value="Ald_DH/histidinol_DH"/>
</dbReference>
<comment type="similarity">
    <text evidence="1 4">Belongs to the aldehyde dehydrogenase family.</text>
</comment>
<dbReference type="PANTHER" id="PTHR43353:SF5">
    <property type="entry name" value="SUCCINATE-SEMIALDEHYDE DEHYDROGENASE, MITOCHONDRIAL"/>
    <property type="match status" value="1"/>
</dbReference>
<dbReference type="FunFam" id="3.40.309.10:FF:000004">
    <property type="entry name" value="Succinate-semialdehyde dehydrogenase I"/>
    <property type="match status" value="1"/>
</dbReference>